<dbReference type="GO" id="GO:0005524">
    <property type="term" value="F:ATP binding"/>
    <property type="evidence" value="ECO:0007669"/>
    <property type="project" value="UniProtKB-KW"/>
</dbReference>
<dbReference type="OrthoDB" id="8910160at2"/>
<organism evidence="1 2">
    <name type="scientific">Methyloceanibacter marginalis</name>
    <dbReference type="NCBI Taxonomy" id="1774971"/>
    <lineage>
        <taxon>Bacteria</taxon>
        <taxon>Pseudomonadati</taxon>
        <taxon>Pseudomonadota</taxon>
        <taxon>Alphaproteobacteria</taxon>
        <taxon>Hyphomicrobiales</taxon>
        <taxon>Hyphomicrobiaceae</taxon>
        <taxon>Methyloceanibacter</taxon>
    </lineage>
</organism>
<evidence type="ECO:0000313" key="1">
    <source>
        <dbReference type="EMBL" id="ODS01933.1"/>
    </source>
</evidence>
<keyword evidence="2" id="KW-1185">Reference proteome</keyword>
<evidence type="ECO:0000313" key="2">
    <source>
        <dbReference type="Proteomes" id="UP000095042"/>
    </source>
</evidence>
<dbReference type="Proteomes" id="UP000095042">
    <property type="component" value="Unassembled WGS sequence"/>
</dbReference>
<reference evidence="1 2" key="1">
    <citation type="journal article" date="2016" name="Environ. Microbiol.">
        <title>New Methyloceanibacter diversity from North Sea sediments includes methanotroph containing solely the soluble methane monooxygenase.</title>
        <authorList>
            <person name="Vekeman B."/>
            <person name="Kerckhof F.M."/>
            <person name="Cremers G."/>
            <person name="de Vos P."/>
            <person name="Vandamme P."/>
            <person name="Boon N."/>
            <person name="Op den Camp H.J."/>
            <person name="Heylen K."/>
        </authorList>
    </citation>
    <scope>NUCLEOTIDE SEQUENCE [LARGE SCALE GENOMIC DNA]</scope>
    <source>
        <strain evidence="1 2">R-67177</strain>
    </source>
</reference>
<dbReference type="InterPro" id="IPR047727">
    <property type="entry name" value="Sce7725-like"/>
</dbReference>
<sequence>MYHPFFRGKQFELITIRENAELLAASNFVPIIEPVKEPMSGLERTLDAVCSAGGSAVTIVNPHHGVLADSTGSISDFLAEKYLPKPEIAAGILLKDYATTEEALECWQKHKDHQITFIHAGFTDAKALANALGSDLGKTRHIFFQKKCGTLYRRHFEGCQRVLLNDGFIQRRNRDHPDVPEFFSDLHITYQEEGMDGFGDFLTVGDEFYEAGGPAYTIAIHITFIDPDNDNAMYIHHFKSKRQDTPADPAGKFAEALDGLIRHLDSPDSKILETEAIKEFRLLHAKRHYPGLGYVKKLSMQHHIETLADYLG</sequence>
<keyword evidence="1" id="KW-0547">Nucleotide-binding</keyword>
<dbReference type="RefSeq" id="WP_069624789.1">
    <property type="nucleotide sequence ID" value="NZ_LPWD01000422.1"/>
</dbReference>
<comment type="caution">
    <text evidence="1">The sequence shown here is derived from an EMBL/GenBank/DDBJ whole genome shotgun (WGS) entry which is preliminary data.</text>
</comment>
<keyword evidence="1" id="KW-0067">ATP-binding</keyword>
<name>A0A1E3W801_9HYPH</name>
<accession>A0A1E3W801</accession>
<dbReference type="EMBL" id="LPWD01000422">
    <property type="protein sequence ID" value="ODS01933.1"/>
    <property type="molecule type" value="Genomic_DNA"/>
</dbReference>
<proteinExistence type="predicted"/>
<dbReference type="NCBIfam" id="NF033831">
    <property type="entry name" value="sce7725_fam"/>
    <property type="match status" value="1"/>
</dbReference>
<gene>
    <name evidence="1" type="ORF">AUC71_02780</name>
</gene>
<dbReference type="AlphaFoldDB" id="A0A1E3W801"/>
<protein>
    <submittedName>
        <fullName evidence="1">ATP-binding protein</fullName>
    </submittedName>
</protein>